<accession>A0A7M1KIU8</accession>
<dbReference type="GO" id="GO:0016757">
    <property type="term" value="F:glycosyltransferase activity"/>
    <property type="evidence" value="ECO:0007669"/>
    <property type="project" value="TreeGrafter"/>
</dbReference>
<proteinExistence type="predicted"/>
<name>A0A7M1KIU8_9PSED</name>
<dbReference type="EMBL" id="CP063073">
    <property type="protein sequence ID" value="QOQ76022.1"/>
    <property type="molecule type" value="Genomic_DNA"/>
</dbReference>
<evidence type="ECO:0000313" key="2">
    <source>
        <dbReference type="Proteomes" id="UP000594923"/>
    </source>
</evidence>
<dbReference type="Gene3D" id="3.40.50.2000">
    <property type="entry name" value="Glycogen Phosphorylase B"/>
    <property type="match status" value="1"/>
</dbReference>
<keyword evidence="1" id="KW-0808">Transferase</keyword>
<reference evidence="1 2" key="1">
    <citation type="submission" date="2020-10" db="EMBL/GenBank/DDBJ databases">
        <title>High quality whole genome sequence of Pseudomonas poae PMA22.</title>
        <authorList>
            <person name="Hernandez J.G."/>
            <person name="Rodriguez P."/>
            <person name="Cuevas C."/>
            <person name="de la Calle F."/>
            <person name="Galan B."/>
            <person name="Garcia J.L."/>
        </authorList>
    </citation>
    <scope>NUCLEOTIDE SEQUENCE [LARGE SCALE GENOMIC DNA]</scope>
    <source>
        <strain evidence="1 2">PMA22</strain>
    </source>
</reference>
<dbReference type="SUPFAM" id="SSF53756">
    <property type="entry name" value="UDP-Glycosyltransferase/glycogen phosphorylase"/>
    <property type="match status" value="1"/>
</dbReference>
<evidence type="ECO:0000313" key="1">
    <source>
        <dbReference type="EMBL" id="QOQ76022.1"/>
    </source>
</evidence>
<dbReference type="PANTHER" id="PTHR46401">
    <property type="entry name" value="GLYCOSYLTRANSFERASE WBBK-RELATED"/>
    <property type="match status" value="1"/>
</dbReference>
<dbReference type="PANTHER" id="PTHR46401:SF8">
    <property type="entry name" value="BLL6006 PROTEIN"/>
    <property type="match status" value="1"/>
</dbReference>
<protein>
    <submittedName>
        <fullName evidence="1">Glycosytransferase</fullName>
    </submittedName>
</protein>
<dbReference type="AlphaFoldDB" id="A0A7M1KIU8"/>
<sequence length="759" mass="85998">MKTLRVLWLLNHTTLRTFEVEQLSALGVNEVFMPKRFPYDEGNLSADVDFSFDAALTIPQSDVDILNSQDWYANPSEEAWRIANAYFDIAVVGFFVPQITSAVRHFRGAIVLRVFGLSKGFSYSQLLYEEAGEALVRDIKAIGSRFWLGTGYEHLKEVEQHFLASRDCFLPVGLKGDATPEQWEGHLNKVMFVCPRIGSSPYFENIYKNFIHDFSDIEYTIGGAQPIAVQDKHVIGFVSREQHEYNMRQHKVMFYHSREPNHIHYHPFEAIRAGMPLLFMAGGMLDKMGGAALPGRCKTVAEAKAKAKRLMRDDQGFIQRIRDTQRVLLEPMKARNCEQAWQRGFRQIINGLESSRKDSLDRPVRRKRIAVIVPVEYRGGSLRGAKLVANALYQGSRQAGEAADIVFLHLDNSQSYPPDAFTDLEKGITIRAYQWSVLDAMPARRAMRYAGHEGWEPKSPRYLIVDDGINHLQECDAWLVISDRLSAPLLPLRPSVLMVYDYLQRYTPILPFGADQPFLEAARAASQVWVTTEFTQQDALNYAGVPADKVFKLPMLAPDFSSTQACAIDHSDYFVWTTNSALHKNHLNAVEALKIYYETLGGTLECRMTGVDTKGLFKSTLPHLKQVANRLVKHSQVRARIKILGELPERDYQAVLSRAAFLWHAGSIDNGTFSVIEAATLGVPSLSSDYPAMREIDQQFSLALSWMRSDDPAHMASQLKDMELTYLDRRKTLPSCEVLREQRVEKLAGAYWQVARGCL</sequence>
<dbReference type="Proteomes" id="UP000594923">
    <property type="component" value="Chromosome"/>
</dbReference>
<dbReference type="RefSeq" id="WP_197627172.1">
    <property type="nucleotide sequence ID" value="NZ_CP063073.1"/>
</dbReference>
<gene>
    <name evidence="1" type="ORF">IMF22_02790</name>
</gene>
<organism evidence="1 2">
    <name type="scientific">Pseudomonas poae</name>
    <dbReference type="NCBI Taxonomy" id="200451"/>
    <lineage>
        <taxon>Bacteria</taxon>
        <taxon>Pseudomonadati</taxon>
        <taxon>Pseudomonadota</taxon>
        <taxon>Gammaproteobacteria</taxon>
        <taxon>Pseudomonadales</taxon>
        <taxon>Pseudomonadaceae</taxon>
        <taxon>Pseudomonas</taxon>
    </lineage>
</organism>